<keyword evidence="8" id="KW-1185">Reference proteome</keyword>
<dbReference type="OrthoDB" id="5801062at2759"/>
<dbReference type="InterPro" id="IPR033316">
    <property type="entry name" value="RBBP8-like"/>
</dbReference>
<feature type="region of interest" description="Disordered" evidence="5">
    <location>
        <begin position="426"/>
        <end position="469"/>
    </location>
</feature>
<evidence type="ECO:0000256" key="2">
    <source>
        <dbReference type="ARBA" id="ARBA00022763"/>
    </source>
</evidence>
<dbReference type="PANTHER" id="PTHR15107:SF0">
    <property type="entry name" value="DNA ENDONUCLEASE ACTIVATOR CTP1 C-TERMINAL DOMAIN-CONTAINING PROTEIN"/>
    <property type="match status" value="1"/>
</dbReference>
<comment type="subcellular location">
    <subcellularLocation>
        <location evidence="1">Nucleus</location>
    </subcellularLocation>
</comment>
<dbReference type="EMBL" id="KN880753">
    <property type="protein sequence ID" value="KIY62735.1"/>
    <property type="molecule type" value="Genomic_DNA"/>
</dbReference>
<protein>
    <recommendedName>
        <fullName evidence="6">DNA endonuclease activator Ctp1 C-terminal domain-containing protein</fullName>
    </recommendedName>
</protein>
<accession>A0A0D7AXP6</accession>
<feature type="compositionally biased region" description="Polar residues" evidence="5">
    <location>
        <begin position="213"/>
        <end position="223"/>
    </location>
</feature>
<evidence type="ECO:0000313" key="7">
    <source>
        <dbReference type="EMBL" id="KIY62735.1"/>
    </source>
</evidence>
<evidence type="ECO:0000256" key="1">
    <source>
        <dbReference type="ARBA" id="ARBA00004123"/>
    </source>
</evidence>
<feature type="compositionally biased region" description="Low complexity" evidence="5">
    <location>
        <begin position="330"/>
        <end position="343"/>
    </location>
</feature>
<proteinExistence type="predicted"/>
<keyword evidence="4" id="KW-0175">Coiled coil</keyword>
<dbReference type="GO" id="GO:0003684">
    <property type="term" value="F:damaged DNA binding"/>
    <property type="evidence" value="ECO:0007669"/>
    <property type="project" value="TreeGrafter"/>
</dbReference>
<gene>
    <name evidence="7" type="ORF">CYLTODRAFT_383252</name>
</gene>
<feature type="coiled-coil region" evidence="4">
    <location>
        <begin position="80"/>
        <end position="140"/>
    </location>
</feature>
<dbReference type="Pfam" id="PF08573">
    <property type="entry name" value="SAE2"/>
    <property type="match status" value="1"/>
</dbReference>
<keyword evidence="2" id="KW-0227">DNA damage</keyword>
<feature type="region of interest" description="Disordered" evidence="5">
    <location>
        <begin position="269"/>
        <end position="370"/>
    </location>
</feature>
<dbReference type="InterPro" id="IPR013882">
    <property type="entry name" value="Ctp1_C"/>
</dbReference>
<keyword evidence="3" id="KW-0539">Nucleus</keyword>
<evidence type="ECO:0000259" key="6">
    <source>
        <dbReference type="Pfam" id="PF08573"/>
    </source>
</evidence>
<reference evidence="7 8" key="1">
    <citation type="journal article" date="2015" name="Fungal Genet. Biol.">
        <title>Evolution of novel wood decay mechanisms in Agaricales revealed by the genome sequences of Fistulina hepatica and Cylindrobasidium torrendii.</title>
        <authorList>
            <person name="Floudas D."/>
            <person name="Held B.W."/>
            <person name="Riley R."/>
            <person name="Nagy L.G."/>
            <person name="Koehler G."/>
            <person name="Ransdell A.S."/>
            <person name="Younus H."/>
            <person name="Chow J."/>
            <person name="Chiniquy J."/>
            <person name="Lipzen A."/>
            <person name="Tritt A."/>
            <person name="Sun H."/>
            <person name="Haridas S."/>
            <person name="LaButti K."/>
            <person name="Ohm R.A."/>
            <person name="Kues U."/>
            <person name="Blanchette R.A."/>
            <person name="Grigoriev I.V."/>
            <person name="Minto R.E."/>
            <person name="Hibbett D.S."/>
        </authorList>
    </citation>
    <scope>NUCLEOTIDE SEQUENCE [LARGE SCALE GENOMIC DNA]</scope>
    <source>
        <strain evidence="7 8">FP15055 ss-10</strain>
    </source>
</reference>
<name>A0A0D7AXP6_9AGAR</name>
<dbReference type="STRING" id="1314674.A0A0D7AXP6"/>
<dbReference type="AlphaFoldDB" id="A0A0D7AXP6"/>
<dbReference type="GO" id="GO:0005634">
    <property type="term" value="C:nucleus"/>
    <property type="evidence" value="ECO:0007669"/>
    <property type="project" value="UniProtKB-SubCell"/>
</dbReference>
<sequence length="515" mass="58777">MENITSKQLRERDKHIEETHRKALAEKDLRYNKLKAYVDQLKKDEFTKLARAERFAQTLGFQDLDEGFMMVDLAVGDATYRGALETVDKLKDKLADLKHENMDLVSRLQDALERPDNSEHERLQEELTALKARYGELAAQHERAALEYKKGFEKWAAFKRWFFDKEQKRHATQAYKREAIIELMRGEDIPDVGDSSSTAVPSPAKPVDKENATPRSVSGTPSRPRNAKIRPIPLSPMKNTPKVKLEEPESESEIEEIATVLPVKLFDEESHNSPIPSRPKAILGGSAPSRKIRRVSDAEGFTSGQPSLPARGSQTSPRKPRIQDEDDPFSTTPTPGPSTLKTSRSTIDYSKFKGRGRYSTGKEKDAAQDAHNTTINSAFVIDREANNGLEFEYSSVERNKEKRKRLHGADCECCADYYEAVGPLPPRQKAPLWKSPDPTVKRHGDTAGMLTPRRERKKGISRHREEWKRGRTPPAYWDIGFPDTQEVARINAQARELREAKWDEVKKDERYMKRR</sequence>
<organism evidence="7 8">
    <name type="scientific">Cylindrobasidium torrendii FP15055 ss-10</name>
    <dbReference type="NCBI Taxonomy" id="1314674"/>
    <lineage>
        <taxon>Eukaryota</taxon>
        <taxon>Fungi</taxon>
        <taxon>Dikarya</taxon>
        <taxon>Basidiomycota</taxon>
        <taxon>Agaricomycotina</taxon>
        <taxon>Agaricomycetes</taxon>
        <taxon>Agaricomycetidae</taxon>
        <taxon>Agaricales</taxon>
        <taxon>Marasmiineae</taxon>
        <taxon>Physalacriaceae</taxon>
        <taxon>Cylindrobasidium</taxon>
    </lineage>
</organism>
<dbReference type="PANTHER" id="PTHR15107">
    <property type="entry name" value="RETINOBLASTOMA BINDING PROTEIN 8"/>
    <property type="match status" value="1"/>
</dbReference>
<feature type="domain" description="DNA endonuclease activator Ctp1 C-terminal" evidence="6">
    <location>
        <begin position="393"/>
        <end position="486"/>
    </location>
</feature>
<feature type="compositionally biased region" description="Polar residues" evidence="5">
    <location>
        <begin position="302"/>
        <end position="317"/>
    </location>
</feature>
<feature type="region of interest" description="Disordered" evidence="5">
    <location>
        <begin position="188"/>
        <end position="254"/>
    </location>
</feature>
<evidence type="ECO:0000256" key="3">
    <source>
        <dbReference type="ARBA" id="ARBA00023242"/>
    </source>
</evidence>
<dbReference type="Proteomes" id="UP000054007">
    <property type="component" value="Unassembled WGS sequence"/>
</dbReference>
<evidence type="ECO:0000313" key="8">
    <source>
        <dbReference type="Proteomes" id="UP000054007"/>
    </source>
</evidence>
<evidence type="ECO:0000256" key="5">
    <source>
        <dbReference type="SAM" id="MobiDB-lite"/>
    </source>
</evidence>
<dbReference type="GO" id="GO:0010792">
    <property type="term" value="P:DNA double-strand break processing involved in repair via single-strand annealing"/>
    <property type="evidence" value="ECO:0007669"/>
    <property type="project" value="TreeGrafter"/>
</dbReference>
<evidence type="ECO:0000256" key="4">
    <source>
        <dbReference type="SAM" id="Coils"/>
    </source>
</evidence>